<sequence>MSYETIKSFSASEKNLTIKGSYSSSNVTDMYNRRITEKFEKKYEDIEDFKNSLFTWVDSYFEGTAQFSNSSVFVKRVRMLLHEDLIASHPDKQFPDIIWRTVNRTDLAYQIMIGKEKIYLPTYSIMGDGYAIRKNRSRIQVIDLEDKKPTIFYDIAEAKRIFELTQNSFGWQRFGFRVVEN</sequence>
<evidence type="ECO:0000313" key="2">
    <source>
        <dbReference type="Proteomes" id="UP000051448"/>
    </source>
</evidence>
<dbReference type="EMBL" id="AZDX01000003">
    <property type="protein sequence ID" value="KRL08044.1"/>
    <property type="molecule type" value="Genomic_DNA"/>
</dbReference>
<dbReference type="AlphaFoldDB" id="A0A0R1MJC6"/>
<dbReference type="Proteomes" id="UP000051448">
    <property type="component" value="Unassembled WGS sequence"/>
</dbReference>
<dbReference type="GeneID" id="98309486"/>
<comment type="caution">
    <text evidence="1">The sequence shown here is derived from an EMBL/GenBank/DDBJ whole genome shotgun (WGS) entry which is preliminary data.</text>
</comment>
<name>A0A0R1MJC6_9LACO</name>
<dbReference type="OrthoDB" id="9934356at2"/>
<accession>A0A0R1MJC6</accession>
<proteinExistence type="predicted"/>
<dbReference type="RefSeq" id="WP_057868829.1">
    <property type="nucleotide sequence ID" value="NZ_AZDX01000003.1"/>
</dbReference>
<keyword evidence="2" id="KW-1185">Reference proteome</keyword>
<reference evidence="1 2" key="1">
    <citation type="journal article" date="2015" name="Genome Announc.">
        <title>Expanding the biotechnology potential of lactobacilli through comparative genomics of 213 strains and associated genera.</title>
        <authorList>
            <person name="Sun Z."/>
            <person name="Harris H.M."/>
            <person name="McCann A."/>
            <person name="Guo C."/>
            <person name="Argimon S."/>
            <person name="Zhang W."/>
            <person name="Yang X."/>
            <person name="Jeffery I.B."/>
            <person name="Cooney J.C."/>
            <person name="Kagawa T.F."/>
            <person name="Liu W."/>
            <person name="Song Y."/>
            <person name="Salvetti E."/>
            <person name="Wrobel A."/>
            <person name="Rasinkangas P."/>
            <person name="Parkhill J."/>
            <person name="Rea M.C."/>
            <person name="O'Sullivan O."/>
            <person name="Ritari J."/>
            <person name="Douillard F.P."/>
            <person name="Paul Ross R."/>
            <person name="Yang R."/>
            <person name="Briner A.E."/>
            <person name="Felis G.E."/>
            <person name="de Vos W.M."/>
            <person name="Barrangou R."/>
            <person name="Klaenhammer T.R."/>
            <person name="Caufield P.W."/>
            <person name="Cui Y."/>
            <person name="Zhang H."/>
            <person name="O'Toole P.W."/>
        </authorList>
    </citation>
    <scope>NUCLEOTIDE SEQUENCE [LARGE SCALE GENOMIC DNA]</scope>
    <source>
        <strain evidence="1 2">DSM 19519</strain>
    </source>
</reference>
<gene>
    <name evidence="1" type="ORF">FC92_GL001118</name>
</gene>
<dbReference type="STRING" id="1423759.FC92_GL001118"/>
<dbReference type="PATRIC" id="fig|1423759.3.peg.1183"/>
<evidence type="ECO:0000313" key="1">
    <source>
        <dbReference type="EMBL" id="KRL08044.1"/>
    </source>
</evidence>
<protein>
    <submittedName>
        <fullName evidence="1">Uncharacterized protein</fullName>
    </submittedName>
</protein>
<organism evidence="1 2">
    <name type="scientific">Liquorilactobacillus hordei DSM 19519</name>
    <dbReference type="NCBI Taxonomy" id="1423759"/>
    <lineage>
        <taxon>Bacteria</taxon>
        <taxon>Bacillati</taxon>
        <taxon>Bacillota</taxon>
        <taxon>Bacilli</taxon>
        <taxon>Lactobacillales</taxon>
        <taxon>Lactobacillaceae</taxon>
        <taxon>Liquorilactobacillus</taxon>
    </lineage>
</organism>